<gene>
    <name evidence="1" type="ORF">DI09_48p180</name>
</gene>
<dbReference type="Proteomes" id="UP000029725">
    <property type="component" value="Unassembled WGS sequence"/>
</dbReference>
<evidence type="ECO:0000313" key="2">
    <source>
        <dbReference type="Proteomes" id="UP000029725"/>
    </source>
</evidence>
<dbReference type="RefSeq" id="XP_013237439.1">
    <property type="nucleotide sequence ID" value="XM_013381985.1"/>
</dbReference>
<comment type="caution">
    <text evidence="1">The sequence shown here is derived from an EMBL/GenBank/DDBJ whole genome shotgun (WGS) entry which is preliminary data.</text>
</comment>
<dbReference type="EMBL" id="JMKJ01000432">
    <property type="protein sequence ID" value="KGG51012.1"/>
    <property type="molecule type" value="Genomic_DNA"/>
</dbReference>
<dbReference type="GeneID" id="25260104"/>
<sequence length="125" mass="14285">MPPFFENYLAQDNRNEVIDETYGAYGPRDNLRFGPRDVAASEHAEKHPLQANLENWHSIDATLSEIRAEQLFGAHMAFRLRQERLIAEGIAKNRQTLGLSSNILSREILANSDESIDAPDFKFHF</sequence>
<dbReference type="VEuPathDB" id="MicrosporidiaDB:DI09_48p180"/>
<reference evidence="1 2" key="1">
    <citation type="submission" date="2014-04" db="EMBL/GenBank/DDBJ databases">
        <title>A new species of microsporidia sheds light on the evolution of extreme parasitism.</title>
        <authorList>
            <person name="Haag K.L."/>
            <person name="James T.Y."/>
            <person name="Larsson R."/>
            <person name="Schaer T.M."/>
            <person name="Refardt D."/>
            <person name="Pombert J.-F."/>
            <person name="Ebert D."/>
        </authorList>
    </citation>
    <scope>NUCLEOTIDE SEQUENCE [LARGE SCALE GENOMIC DNA]</scope>
    <source>
        <strain evidence="1 2">UGP3</strain>
        <tissue evidence="1">Spores</tissue>
    </source>
</reference>
<dbReference type="Pfam" id="PF05348">
    <property type="entry name" value="UMP1"/>
    <property type="match status" value="1"/>
</dbReference>
<name>A0A098VPM6_9MICR</name>
<organism evidence="1 2">
    <name type="scientific">Mitosporidium daphniae</name>
    <dbReference type="NCBI Taxonomy" id="1485682"/>
    <lineage>
        <taxon>Eukaryota</taxon>
        <taxon>Fungi</taxon>
        <taxon>Fungi incertae sedis</taxon>
        <taxon>Microsporidia</taxon>
        <taxon>Mitosporidium</taxon>
    </lineage>
</organism>
<dbReference type="HOGENOM" id="CLU_1993159_0_0_1"/>
<keyword evidence="2" id="KW-1185">Reference proteome</keyword>
<evidence type="ECO:0000313" key="1">
    <source>
        <dbReference type="EMBL" id="KGG51012.1"/>
    </source>
</evidence>
<proteinExistence type="predicted"/>
<dbReference type="AlphaFoldDB" id="A0A098VPM6"/>
<accession>A0A098VPM6</accession>
<protein>
    <submittedName>
        <fullName evidence="1">Uncharacterized protein</fullName>
    </submittedName>
</protein>